<protein>
    <recommendedName>
        <fullName evidence="2 8">Phosphatidylinositol 3-kinase catalytic subunit type 3</fullName>
        <ecNumber evidence="1 8">2.7.1.137</ecNumber>
    </recommendedName>
</protein>
<dbReference type="OrthoDB" id="6017693at2759"/>
<dbReference type="SMART" id="SM00145">
    <property type="entry name" value="PI3Ka"/>
    <property type="match status" value="1"/>
</dbReference>
<dbReference type="FunFam" id="1.10.1070.11:FF:000002">
    <property type="entry name" value="Phosphatidylinositol 3-kinase catalytic subunit type 3"/>
    <property type="match status" value="1"/>
</dbReference>
<dbReference type="Gene3D" id="1.10.1070.11">
    <property type="entry name" value="Phosphatidylinositol 3-/4-kinase, catalytic domain"/>
    <property type="match status" value="1"/>
</dbReference>
<evidence type="ECO:0000256" key="9">
    <source>
        <dbReference type="PROSITE-ProRule" id="PRU00880"/>
    </source>
</evidence>
<dbReference type="FunFam" id="3.30.1010.10:FF:000002">
    <property type="entry name" value="Phosphatidylinositol 3-kinase catalytic subunit type 3"/>
    <property type="match status" value="1"/>
</dbReference>
<dbReference type="Pfam" id="PF00792">
    <property type="entry name" value="PI3K_C2"/>
    <property type="match status" value="1"/>
</dbReference>
<evidence type="ECO:0000256" key="1">
    <source>
        <dbReference type="ARBA" id="ARBA00012073"/>
    </source>
</evidence>
<dbReference type="GO" id="GO:0005768">
    <property type="term" value="C:endosome"/>
    <property type="evidence" value="ECO:0007669"/>
    <property type="project" value="TreeGrafter"/>
</dbReference>
<evidence type="ECO:0000256" key="3">
    <source>
        <dbReference type="ARBA" id="ARBA00022679"/>
    </source>
</evidence>
<dbReference type="GO" id="GO:0000407">
    <property type="term" value="C:phagophore assembly site"/>
    <property type="evidence" value="ECO:0007669"/>
    <property type="project" value="TreeGrafter"/>
</dbReference>
<dbReference type="GO" id="GO:0034272">
    <property type="term" value="C:phosphatidylinositol 3-kinase complex, class III, type II"/>
    <property type="evidence" value="ECO:0007669"/>
    <property type="project" value="TreeGrafter"/>
</dbReference>
<reference evidence="14" key="1">
    <citation type="submission" date="2021-01" db="UniProtKB">
        <authorList>
            <consortium name="EnsemblMetazoa"/>
        </authorList>
    </citation>
    <scope>IDENTIFICATION</scope>
</reference>
<dbReference type="EC" id="2.7.1.137" evidence="1 8"/>
<evidence type="ECO:0000259" key="11">
    <source>
        <dbReference type="PROSITE" id="PS50290"/>
    </source>
</evidence>
<evidence type="ECO:0000313" key="15">
    <source>
        <dbReference type="Proteomes" id="UP000594262"/>
    </source>
</evidence>
<keyword evidence="15" id="KW-1185">Reference proteome</keyword>
<dbReference type="AlphaFoldDB" id="A0A7M5X245"/>
<dbReference type="Gene3D" id="1.25.40.70">
    <property type="entry name" value="Phosphatidylinositol 3-kinase, accessory domain (PIK)"/>
    <property type="match status" value="1"/>
</dbReference>
<keyword evidence="6 8" id="KW-0067">ATP-binding</keyword>
<dbReference type="SUPFAM" id="SSF49562">
    <property type="entry name" value="C2 domain (Calcium/lipid-binding domain, CaLB)"/>
    <property type="match status" value="1"/>
</dbReference>
<dbReference type="Gene3D" id="3.30.1010.10">
    <property type="entry name" value="Phosphatidylinositol 3-kinase Catalytic Subunit, Chain A, domain 4"/>
    <property type="match status" value="1"/>
</dbReference>
<dbReference type="PROSITE" id="PS51545">
    <property type="entry name" value="PIK_HELICAL"/>
    <property type="match status" value="1"/>
</dbReference>
<feature type="region of interest" description="Disordered" evidence="10">
    <location>
        <begin position="443"/>
        <end position="479"/>
    </location>
</feature>
<evidence type="ECO:0000256" key="4">
    <source>
        <dbReference type="ARBA" id="ARBA00022741"/>
    </source>
</evidence>
<dbReference type="SMART" id="SM00142">
    <property type="entry name" value="PI3K_C2"/>
    <property type="match status" value="1"/>
</dbReference>
<accession>A0A7M5X245</accession>
<dbReference type="PIRSF" id="PIRSF000587">
    <property type="entry name" value="PI3K_Vps34"/>
    <property type="match status" value="1"/>
</dbReference>
<dbReference type="InterPro" id="IPR008290">
    <property type="entry name" value="PI3K_Vps34"/>
</dbReference>
<evidence type="ECO:0000256" key="2">
    <source>
        <dbReference type="ARBA" id="ARBA00019787"/>
    </source>
</evidence>
<evidence type="ECO:0000256" key="8">
    <source>
        <dbReference type="PIRNR" id="PIRNR000587"/>
    </source>
</evidence>
<dbReference type="PROSITE" id="PS00916">
    <property type="entry name" value="PI3_4_KINASE_2"/>
    <property type="match status" value="1"/>
</dbReference>
<keyword evidence="5 8" id="KW-0418">Kinase</keyword>
<dbReference type="InterPro" id="IPR011009">
    <property type="entry name" value="Kinase-like_dom_sf"/>
</dbReference>
<dbReference type="CDD" id="cd08397">
    <property type="entry name" value="C2_PI3K_class_III"/>
    <property type="match status" value="1"/>
</dbReference>
<dbReference type="GO" id="GO:0005524">
    <property type="term" value="F:ATP binding"/>
    <property type="evidence" value="ECO:0007669"/>
    <property type="project" value="UniProtKB-UniRule"/>
</dbReference>
<dbReference type="CDD" id="cd00896">
    <property type="entry name" value="PI3Kc_III"/>
    <property type="match status" value="1"/>
</dbReference>
<dbReference type="Pfam" id="PF00454">
    <property type="entry name" value="PI3_PI4_kinase"/>
    <property type="match status" value="1"/>
</dbReference>
<dbReference type="InterPro" id="IPR036940">
    <property type="entry name" value="PI3/4_kinase_cat_sf"/>
</dbReference>
<organism evidence="14 15">
    <name type="scientific">Clytia hemisphaerica</name>
    <dbReference type="NCBI Taxonomy" id="252671"/>
    <lineage>
        <taxon>Eukaryota</taxon>
        <taxon>Metazoa</taxon>
        <taxon>Cnidaria</taxon>
        <taxon>Hydrozoa</taxon>
        <taxon>Hydroidolina</taxon>
        <taxon>Leptothecata</taxon>
        <taxon>Obeliida</taxon>
        <taxon>Clytiidae</taxon>
        <taxon>Clytia</taxon>
    </lineage>
</organism>
<dbReference type="Proteomes" id="UP000594262">
    <property type="component" value="Unplaced"/>
</dbReference>
<dbReference type="InterPro" id="IPR018936">
    <property type="entry name" value="PI3/4_kinase_CS"/>
</dbReference>
<dbReference type="InterPro" id="IPR057756">
    <property type="entry name" value="PI3-kinase_type3/VPS34_cat"/>
</dbReference>
<dbReference type="InterPro" id="IPR035892">
    <property type="entry name" value="C2_domain_sf"/>
</dbReference>
<dbReference type="GO" id="GO:0048015">
    <property type="term" value="P:phosphatidylinositol-mediated signaling"/>
    <property type="evidence" value="ECO:0007669"/>
    <property type="project" value="TreeGrafter"/>
</dbReference>
<dbReference type="GO" id="GO:0000045">
    <property type="term" value="P:autophagosome assembly"/>
    <property type="evidence" value="ECO:0007669"/>
    <property type="project" value="TreeGrafter"/>
</dbReference>
<keyword evidence="4 8" id="KW-0547">Nucleotide-binding</keyword>
<dbReference type="EnsemblMetazoa" id="CLYHEMT016013.1">
    <property type="protein sequence ID" value="CLYHEMP016013.1"/>
    <property type="gene ID" value="CLYHEMG016013"/>
</dbReference>
<comment type="similarity">
    <text evidence="8 9">Belongs to the PI3/PI4-kinase family.</text>
</comment>
<dbReference type="SUPFAM" id="SSF56112">
    <property type="entry name" value="Protein kinase-like (PK-like)"/>
    <property type="match status" value="1"/>
</dbReference>
<dbReference type="GO" id="GO:0016303">
    <property type="term" value="F:1-phosphatidylinositol-3-kinase activity"/>
    <property type="evidence" value="ECO:0007669"/>
    <property type="project" value="UniProtKB-UniRule"/>
</dbReference>
<dbReference type="SMART" id="SM00146">
    <property type="entry name" value="PI3Kc"/>
    <property type="match status" value="1"/>
</dbReference>
<dbReference type="InterPro" id="IPR001263">
    <property type="entry name" value="PI3K_accessory_dom"/>
</dbReference>
<dbReference type="SUPFAM" id="SSF48371">
    <property type="entry name" value="ARM repeat"/>
    <property type="match status" value="1"/>
</dbReference>
<dbReference type="InterPro" id="IPR015433">
    <property type="entry name" value="PI3/4_kinase"/>
</dbReference>
<keyword evidence="3 8" id="KW-0808">Transferase</keyword>
<evidence type="ECO:0000256" key="5">
    <source>
        <dbReference type="ARBA" id="ARBA00022777"/>
    </source>
</evidence>
<feature type="domain" description="C2 PI3K-type" evidence="13">
    <location>
        <begin position="39"/>
        <end position="183"/>
    </location>
</feature>
<comment type="catalytic activity">
    <reaction evidence="7">
        <text>a 1,2-diacyl-sn-glycero-3-phospho-(1D-myo-inositol) + ATP = a 1,2-diacyl-sn-glycero-3-phospho-(1D-myo-inositol-3-phosphate) + ADP + H(+)</text>
        <dbReference type="Rhea" id="RHEA:12709"/>
        <dbReference type="ChEBI" id="CHEBI:15378"/>
        <dbReference type="ChEBI" id="CHEBI:30616"/>
        <dbReference type="ChEBI" id="CHEBI:57880"/>
        <dbReference type="ChEBI" id="CHEBI:58088"/>
        <dbReference type="ChEBI" id="CHEBI:456216"/>
        <dbReference type="EC" id="2.7.1.137"/>
    </reaction>
    <physiologicalReaction direction="left-to-right" evidence="7">
        <dbReference type="Rhea" id="RHEA:12710"/>
    </physiologicalReaction>
</comment>
<feature type="domain" description="PI3K/PI4K catalytic" evidence="11">
    <location>
        <begin position="609"/>
        <end position="876"/>
    </location>
</feature>
<dbReference type="PROSITE" id="PS00915">
    <property type="entry name" value="PI3_4_KINASE_1"/>
    <property type="match status" value="1"/>
</dbReference>
<evidence type="ECO:0000256" key="10">
    <source>
        <dbReference type="SAM" id="MobiDB-lite"/>
    </source>
</evidence>
<dbReference type="PANTHER" id="PTHR10048:SF7">
    <property type="entry name" value="PHOSPHATIDYLINOSITOL 3-KINASE CATALYTIC SUBUNIT TYPE 3"/>
    <property type="match status" value="1"/>
</dbReference>
<dbReference type="PANTHER" id="PTHR10048">
    <property type="entry name" value="PHOSPHATIDYLINOSITOL KINASE"/>
    <property type="match status" value="1"/>
</dbReference>
<evidence type="ECO:0000313" key="14">
    <source>
        <dbReference type="EnsemblMetazoa" id="CLYHEMP016013.1"/>
    </source>
</evidence>
<dbReference type="CDD" id="cd00870">
    <property type="entry name" value="PI3Ka_III"/>
    <property type="match status" value="1"/>
</dbReference>
<dbReference type="PROSITE" id="PS50290">
    <property type="entry name" value="PI3_4_KINASE_3"/>
    <property type="match status" value="1"/>
</dbReference>
<dbReference type="GO" id="GO:0005777">
    <property type="term" value="C:peroxisome"/>
    <property type="evidence" value="ECO:0007669"/>
    <property type="project" value="TreeGrafter"/>
</dbReference>
<dbReference type="InterPro" id="IPR002420">
    <property type="entry name" value="PI3K-type_C2_dom"/>
</dbReference>
<dbReference type="Gene3D" id="2.60.40.150">
    <property type="entry name" value="C2 domain"/>
    <property type="match status" value="1"/>
</dbReference>
<proteinExistence type="inferred from homology"/>
<dbReference type="RefSeq" id="XP_066921592.1">
    <property type="nucleotide sequence ID" value="XM_067065491.1"/>
</dbReference>
<evidence type="ECO:0000259" key="13">
    <source>
        <dbReference type="PROSITE" id="PS51547"/>
    </source>
</evidence>
<feature type="compositionally biased region" description="Low complexity" evidence="10">
    <location>
        <begin position="465"/>
        <end position="476"/>
    </location>
</feature>
<name>A0A7M5X245_9CNID</name>
<dbReference type="InterPro" id="IPR042236">
    <property type="entry name" value="PI3K_accessory_sf"/>
</dbReference>
<evidence type="ECO:0000256" key="6">
    <source>
        <dbReference type="ARBA" id="ARBA00022840"/>
    </source>
</evidence>
<dbReference type="PROSITE" id="PS51547">
    <property type="entry name" value="C2_PI3K"/>
    <property type="match status" value="1"/>
</dbReference>
<dbReference type="InterPro" id="IPR000403">
    <property type="entry name" value="PI3/4_kinase_cat_dom"/>
</dbReference>
<feature type="domain" description="PIK helical" evidence="12">
    <location>
        <begin position="284"/>
        <end position="534"/>
    </location>
</feature>
<evidence type="ECO:0000256" key="7">
    <source>
        <dbReference type="ARBA" id="ARBA00023985"/>
    </source>
</evidence>
<sequence>MADVTEVRDKFHYVYSCDLDAFVQLKIGNLEGKRNLQSYKELLNDPQLKYSGLYQSSCPDLYATVTVYYDCKPMFMPVRTAYKAFTTRWNWNEWVQLPVKYQDLPRNAQIGITIWDVYDAKKTRPVGATTVSVFGKHGILRQGIHDLRVWPGKVADGDAGTPGKFIKESANEMSKLAKLSKKHHKGHILKVDWLDRLTFREIELVNEREKRHSDFFYLMVEFPRIVHTGTELAVVYFEQDADDIEYAQIYPEIVLVPDPEILQENLVESKHHRLTRSIRSGTMSRELKPNARKRDQLANIVTYPPTTNLTSEEKDLIWQFRFYLTSQKKALTKFLKCVNWNHPSETKQAIELLHKWDPIDPVDALELLTPQFTNKTVRQYAVSRLKQANDEDLLLYLLQLVQALTYDVDDHNNDVITQRKGNTEPEGDENTDKNMELIEEGLTESNEQQQETDEEANNDVTDHVSSSSNQMMSKSTSSKKEEPLDLASFLVSRACSNDQIANFFYWYLLVECKGGRDQKIKDMYLGTMKRFSKELLTGNHECRRRRSMLGREQKFLDKITELVKQIQQFSGNRKKKIEKLQQLLDIPEYVNFEPLPLPLNPDVKIKGIVPNKASIFKSALQPIKLTFRTIQNKDYVAMFKYGDDLRQDQLVLQIITLMDKLLRRENLDLKLKPYNVLATSITEGMVQIIESTNVAHILSSYDGSIQSYFRETNPLEGAPYGINPETMETYVKSCAGYCVITYILGVGDRHLDNLLLTKSGNLFHIDFGYILGRDPKPFPPPMKLSKEMVEGMGGTTSEYYQQFRKLCFTAFLHLRRYANLFLNLFSLMVDASIPDIALEPDKAVKKVQDKFRLDLSDEEAVQYLQALIDESVNAVFASLTEQLHKFAQYWRK</sequence>
<dbReference type="GO" id="GO:0006897">
    <property type="term" value="P:endocytosis"/>
    <property type="evidence" value="ECO:0007669"/>
    <property type="project" value="TreeGrafter"/>
</dbReference>
<dbReference type="InterPro" id="IPR016024">
    <property type="entry name" value="ARM-type_fold"/>
</dbReference>
<dbReference type="GO" id="GO:0034271">
    <property type="term" value="C:phosphatidylinositol 3-kinase complex, class III, type I"/>
    <property type="evidence" value="ECO:0007669"/>
    <property type="project" value="TreeGrafter"/>
</dbReference>
<evidence type="ECO:0000259" key="12">
    <source>
        <dbReference type="PROSITE" id="PS51545"/>
    </source>
</evidence>
<dbReference type="GeneID" id="136808930"/>
<dbReference type="Pfam" id="PF00613">
    <property type="entry name" value="PI3Ka"/>
    <property type="match status" value="1"/>
</dbReference>